<dbReference type="Proteomes" id="UP000037035">
    <property type="component" value="Unassembled WGS sequence"/>
</dbReference>
<name>A0A0L6U7U7_9BASI</name>
<comment type="caution">
    <text evidence="1">The sequence shown here is derived from an EMBL/GenBank/DDBJ whole genome shotgun (WGS) entry which is preliminary data.</text>
</comment>
<sequence length="221" mass="25311">MKKQHLKNGLFPNSTRNLNISLTAAGTPSSNGAFSHSIQDFTRILLQVEYPHLAARNTHHISFAWDQSPSSPYNDWLTSLVLKHGTFSKNNDLLSRYHFSPTDDTSENTQRVIFHWIHGRQREFRLSSRAPDLRQAQAVHELKSKRKALQTLSGYMCCLVPPAEICQIFMDPACTSDTEEDGHGKLLYTHLSWKSQEFTNFAHNLDVATIERLREEKGARY</sequence>
<reference evidence="1 2" key="1">
    <citation type="submission" date="2015-08" db="EMBL/GenBank/DDBJ databases">
        <title>Next Generation Sequencing and Analysis of the Genome of Puccinia sorghi L Schw, the Causal Agent of Maize Common Rust.</title>
        <authorList>
            <person name="Rochi L."/>
            <person name="Burguener G."/>
            <person name="Darino M."/>
            <person name="Turjanski A."/>
            <person name="Kreff E."/>
            <person name="Dieguez M.J."/>
            <person name="Sacco F."/>
        </authorList>
    </citation>
    <scope>NUCLEOTIDE SEQUENCE [LARGE SCALE GENOMIC DNA]</scope>
    <source>
        <strain evidence="1 2">RO10H11247</strain>
    </source>
</reference>
<dbReference type="EMBL" id="LAVV01014862">
    <property type="protein sequence ID" value="KNZ44367.1"/>
    <property type="molecule type" value="Genomic_DNA"/>
</dbReference>
<evidence type="ECO:0000313" key="1">
    <source>
        <dbReference type="EMBL" id="KNZ44367.1"/>
    </source>
</evidence>
<evidence type="ECO:0000313" key="2">
    <source>
        <dbReference type="Proteomes" id="UP000037035"/>
    </source>
</evidence>
<dbReference type="AlphaFoldDB" id="A0A0L6U7U7"/>
<accession>A0A0L6U7U7</accession>
<protein>
    <submittedName>
        <fullName evidence="1">Uncharacterized protein</fullName>
    </submittedName>
</protein>
<dbReference type="VEuPathDB" id="FungiDB:VP01_9231g1"/>
<keyword evidence="2" id="KW-1185">Reference proteome</keyword>
<feature type="non-terminal residue" evidence="1">
    <location>
        <position position="221"/>
    </location>
</feature>
<organism evidence="1 2">
    <name type="scientific">Puccinia sorghi</name>
    <dbReference type="NCBI Taxonomy" id="27349"/>
    <lineage>
        <taxon>Eukaryota</taxon>
        <taxon>Fungi</taxon>
        <taxon>Dikarya</taxon>
        <taxon>Basidiomycota</taxon>
        <taxon>Pucciniomycotina</taxon>
        <taxon>Pucciniomycetes</taxon>
        <taxon>Pucciniales</taxon>
        <taxon>Pucciniaceae</taxon>
        <taxon>Puccinia</taxon>
    </lineage>
</organism>
<gene>
    <name evidence="1" type="ORF">VP01_9231g1</name>
</gene>
<proteinExistence type="predicted"/>